<keyword evidence="3" id="KW-1185">Reference proteome</keyword>
<proteinExistence type="predicted"/>
<gene>
    <name evidence="2" type="ORF">PACLA_8A071622</name>
</gene>
<feature type="region of interest" description="Disordered" evidence="1">
    <location>
        <begin position="95"/>
        <end position="122"/>
    </location>
</feature>
<protein>
    <submittedName>
        <fullName evidence="2">Uncharacterized protein</fullName>
    </submittedName>
</protein>
<evidence type="ECO:0000256" key="1">
    <source>
        <dbReference type="SAM" id="MobiDB-lite"/>
    </source>
</evidence>
<evidence type="ECO:0000313" key="2">
    <source>
        <dbReference type="EMBL" id="CAB4033933.1"/>
    </source>
</evidence>
<sequence length="335" mass="38070">MEDHTFLSSVKQCEGCTILSEEVKELRKTVYSVLRRLDDLSAKSKQNEAALEQKFDDTYDVIKDGVLNNGHSIKAIKDKIKNSEDRLLQKFNSIHNSKQKDAEESNHALNHENTVERNNKGQWTKFQNHKKPKEVKTLIIGDSIMKDIDPKLMSADGSIIKKSHPGGKLEDMSSLLNNCELKCKKSVIIHMGTNNITSNDSPTDMALKLTTEIEKVQSLTQAPRVIVSGIIHRKDVKANLKITEANKQLKQICYEKKWKFIDNERIDDSRLNSSKLHLNKKGSAYLASNFLKKINPNTRRSSDRSSSKAKSGNFQQQNSLLTALVQNFLQNQDHR</sequence>
<comment type="caution">
    <text evidence="2">The sequence shown here is derived from an EMBL/GenBank/DDBJ whole genome shotgun (WGS) entry which is preliminary data.</text>
</comment>
<reference evidence="2" key="1">
    <citation type="submission" date="2020-04" db="EMBL/GenBank/DDBJ databases">
        <authorList>
            <person name="Alioto T."/>
            <person name="Alioto T."/>
            <person name="Gomez Garrido J."/>
        </authorList>
    </citation>
    <scope>NUCLEOTIDE SEQUENCE</scope>
    <source>
        <strain evidence="2">A484AB</strain>
    </source>
</reference>
<dbReference type="Proteomes" id="UP001152795">
    <property type="component" value="Unassembled WGS sequence"/>
</dbReference>
<feature type="compositionally biased region" description="Basic and acidic residues" evidence="1">
    <location>
        <begin position="98"/>
        <end position="119"/>
    </location>
</feature>
<name>A0A7D9JRA2_PARCT</name>
<dbReference type="SUPFAM" id="SSF52266">
    <property type="entry name" value="SGNH hydrolase"/>
    <property type="match status" value="1"/>
</dbReference>
<accession>A0A7D9JRA2</accession>
<dbReference type="EMBL" id="CACRXK020019676">
    <property type="protein sequence ID" value="CAB4033933.1"/>
    <property type="molecule type" value="Genomic_DNA"/>
</dbReference>
<dbReference type="Gene3D" id="3.40.50.12690">
    <property type="match status" value="1"/>
</dbReference>
<dbReference type="Gene3D" id="3.40.50.12700">
    <property type="match status" value="1"/>
</dbReference>
<feature type="region of interest" description="Disordered" evidence="1">
    <location>
        <begin position="295"/>
        <end position="315"/>
    </location>
</feature>
<dbReference type="AlphaFoldDB" id="A0A7D9JRA2"/>
<organism evidence="2 3">
    <name type="scientific">Paramuricea clavata</name>
    <name type="common">Red gorgonian</name>
    <name type="synonym">Violescent sea-whip</name>
    <dbReference type="NCBI Taxonomy" id="317549"/>
    <lineage>
        <taxon>Eukaryota</taxon>
        <taxon>Metazoa</taxon>
        <taxon>Cnidaria</taxon>
        <taxon>Anthozoa</taxon>
        <taxon>Octocorallia</taxon>
        <taxon>Malacalcyonacea</taxon>
        <taxon>Plexauridae</taxon>
        <taxon>Paramuricea</taxon>
    </lineage>
</organism>
<evidence type="ECO:0000313" key="3">
    <source>
        <dbReference type="Proteomes" id="UP001152795"/>
    </source>
</evidence>